<name>A0A543ANX7_9MICC</name>
<sequence length="66" mass="7694">MLVSNTIRKLCKLHVKMVVEVRDRDIDFQHYGPLNMPGKALYSTDLLKAHQLRKINQTSTSREEIL</sequence>
<gene>
    <name evidence="1" type="ORF">FB556_0714</name>
</gene>
<keyword evidence="2" id="KW-1185">Reference proteome</keyword>
<dbReference type="EMBL" id="VFOU01000001">
    <property type="protein sequence ID" value="TQL74255.1"/>
    <property type="molecule type" value="Genomic_DNA"/>
</dbReference>
<protein>
    <submittedName>
        <fullName evidence="1">Uncharacterized protein</fullName>
    </submittedName>
</protein>
<proteinExistence type="predicted"/>
<evidence type="ECO:0000313" key="1">
    <source>
        <dbReference type="EMBL" id="TQL74255.1"/>
    </source>
</evidence>
<organism evidence="1 2">
    <name type="scientific">Enteractinococcus coprophilus</name>
    <dbReference type="NCBI Taxonomy" id="1027633"/>
    <lineage>
        <taxon>Bacteria</taxon>
        <taxon>Bacillati</taxon>
        <taxon>Actinomycetota</taxon>
        <taxon>Actinomycetes</taxon>
        <taxon>Micrococcales</taxon>
        <taxon>Micrococcaceae</taxon>
    </lineage>
</organism>
<comment type="caution">
    <text evidence="1">The sequence shown here is derived from an EMBL/GenBank/DDBJ whole genome shotgun (WGS) entry which is preliminary data.</text>
</comment>
<dbReference type="Proteomes" id="UP000319746">
    <property type="component" value="Unassembled WGS sequence"/>
</dbReference>
<reference evidence="1 2" key="1">
    <citation type="submission" date="2019-06" db="EMBL/GenBank/DDBJ databases">
        <title>Sequencing the genomes of 1000 actinobacteria strains.</title>
        <authorList>
            <person name="Klenk H.-P."/>
        </authorList>
    </citation>
    <scope>NUCLEOTIDE SEQUENCE [LARGE SCALE GENOMIC DNA]</scope>
    <source>
        <strain evidence="1 2">DSM 24083</strain>
    </source>
</reference>
<evidence type="ECO:0000313" key="2">
    <source>
        <dbReference type="Proteomes" id="UP000319746"/>
    </source>
</evidence>
<accession>A0A543ANX7</accession>
<dbReference type="AlphaFoldDB" id="A0A543ANX7"/>